<evidence type="ECO:0000313" key="2">
    <source>
        <dbReference type="EMBL" id="MBO1518278.1"/>
    </source>
</evidence>
<sequence>MEIKFVTADFSVADQVTGDDLVALKNAGFGTVICNRPDAEAPEQPTAGTLAEQARSLGLNWYWLPITPGQFTEANVSEFKQLLKSSDEPVLAFCRTGTRSITLWALSQAAEVSSEQLLHKATAAGYDLSKLAPTLDERMINNNESKLVR</sequence>
<dbReference type="Gene3D" id="3.90.190.10">
    <property type="entry name" value="Protein tyrosine phosphatase superfamily"/>
    <property type="match status" value="1"/>
</dbReference>
<dbReference type="SUPFAM" id="SSF52799">
    <property type="entry name" value="(Phosphotyrosine protein) phosphatases II"/>
    <property type="match status" value="1"/>
</dbReference>
<organism evidence="2 3">
    <name type="scientific">Oceanisphaera pacifica</name>
    <dbReference type="NCBI Taxonomy" id="2818389"/>
    <lineage>
        <taxon>Bacteria</taxon>
        <taxon>Pseudomonadati</taxon>
        <taxon>Pseudomonadota</taxon>
        <taxon>Gammaproteobacteria</taxon>
        <taxon>Aeromonadales</taxon>
        <taxon>Aeromonadaceae</taxon>
        <taxon>Oceanisphaera</taxon>
    </lineage>
</organism>
<gene>
    <name evidence="2" type="ORF">J3U76_01295</name>
</gene>
<name>A0ABS3NCE9_9GAMM</name>
<dbReference type="NCBIfam" id="TIGR01244">
    <property type="entry name" value="TIGR01244 family sulfur transferase"/>
    <property type="match status" value="1"/>
</dbReference>
<dbReference type="InterPro" id="IPR005939">
    <property type="entry name" value="BLH_phosphatase-like"/>
</dbReference>
<accession>A0ABS3NCE9</accession>
<evidence type="ECO:0000313" key="3">
    <source>
        <dbReference type="Proteomes" id="UP000664882"/>
    </source>
</evidence>
<feature type="domain" description="Beta-lactamase hydrolase-like protein phosphatase-like" evidence="1">
    <location>
        <begin position="3"/>
        <end position="110"/>
    </location>
</feature>
<dbReference type="RefSeq" id="WP_208003857.1">
    <property type="nucleotide sequence ID" value="NZ_JAGDFX010000001.1"/>
</dbReference>
<dbReference type="Pfam" id="PF04273">
    <property type="entry name" value="BLH_phosphatase"/>
    <property type="match status" value="1"/>
</dbReference>
<dbReference type="Proteomes" id="UP000664882">
    <property type="component" value="Unassembled WGS sequence"/>
</dbReference>
<keyword evidence="3" id="KW-1185">Reference proteome</keyword>
<dbReference type="EMBL" id="JAGDFX010000001">
    <property type="protein sequence ID" value="MBO1518278.1"/>
    <property type="molecule type" value="Genomic_DNA"/>
</dbReference>
<comment type="caution">
    <text evidence="2">The sequence shown here is derived from an EMBL/GenBank/DDBJ whole genome shotgun (WGS) entry which is preliminary data.</text>
</comment>
<reference evidence="2 3" key="1">
    <citation type="submission" date="2021-03" db="EMBL/GenBank/DDBJ databases">
        <title>Oceanisphaera sp. nov., isolated from the intestine.</title>
        <authorList>
            <person name="Zhao L.-H."/>
            <person name="Shi L.-F."/>
        </authorList>
    </citation>
    <scope>NUCLEOTIDE SEQUENCE [LARGE SCALE GENOMIC DNA]</scope>
    <source>
        <strain evidence="2 3">DM8</strain>
    </source>
</reference>
<evidence type="ECO:0000259" key="1">
    <source>
        <dbReference type="Pfam" id="PF04273"/>
    </source>
</evidence>
<proteinExistence type="predicted"/>
<protein>
    <submittedName>
        <fullName evidence="2">TIGR01244 family phosphatase</fullName>
    </submittedName>
</protein>
<dbReference type="InterPro" id="IPR029021">
    <property type="entry name" value="Prot-tyrosine_phosphatase-like"/>
</dbReference>